<keyword evidence="9" id="KW-1185">Reference proteome</keyword>
<feature type="transmembrane region" description="Helical" evidence="6">
    <location>
        <begin position="164"/>
        <end position="184"/>
    </location>
</feature>
<dbReference type="InterPro" id="IPR014710">
    <property type="entry name" value="RmlC-like_jellyroll"/>
</dbReference>
<dbReference type="Pfam" id="PF00520">
    <property type="entry name" value="Ion_trans"/>
    <property type="match status" value="1"/>
</dbReference>
<dbReference type="InterPro" id="IPR050818">
    <property type="entry name" value="KCNH_animal-type"/>
</dbReference>
<organism evidence="8 9">
    <name type="scientific">Stylonychia lemnae</name>
    <name type="common">Ciliate</name>
    <dbReference type="NCBI Taxonomy" id="5949"/>
    <lineage>
        <taxon>Eukaryota</taxon>
        <taxon>Sar</taxon>
        <taxon>Alveolata</taxon>
        <taxon>Ciliophora</taxon>
        <taxon>Intramacronucleata</taxon>
        <taxon>Spirotrichea</taxon>
        <taxon>Stichotrichia</taxon>
        <taxon>Sporadotrichida</taxon>
        <taxon>Oxytrichidae</taxon>
        <taxon>Stylonychinae</taxon>
        <taxon>Stylonychia</taxon>
    </lineage>
</organism>
<dbReference type="AlphaFoldDB" id="A0A077ZRG1"/>
<dbReference type="OrthoDB" id="417811at2759"/>
<evidence type="ECO:0000259" key="7">
    <source>
        <dbReference type="Pfam" id="PF00520"/>
    </source>
</evidence>
<dbReference type="PANTHER" id="PTHR10217">
    <property type="entry name" value="VOLTAGE AND LIGAND GATED POTASSIUM CHANNEL"/>
    <property type="match status" value="1"/>
</dbReference>
<dbReference type="SUPFAM" id="SSF81324">
    <property type="entry name" value="Voltage-gated potassium channels"/>
    <property type="match status" value="1"/>
</dbReference>
<feature type="compositionally biased region" description="Polar residues" evidence="5">
    <location>
        <begin position="40"/>
        <end position="65"/>
    </location>
</feature>
<dbReference type="PANTHER" id="PTHR10217:SF435">
    <property type="entry name" value="POTASSIUM VOLTAGE-GATED CHANNEL PROTEIN EAG"/>
    <property type="match status" value="1"/>
</dbReference>
<feature type="region of interest" description="Disordered" evidence="5">
    <location>
        <begin position="40"/>
        <end position="66"/>
    </location>
</feature>
<evidence type="ECO:0000256" key="3">
    <source>
        <dbReference type="ARBA" id="ARBA00022989"/>
    </source>
</evidence>
<dbReference type="InParanoid" id="A0A077ZRG1"/>
<evidence type="ECO:0000256" key="4">
    <source>
        <dbReference type="ARBA" id="ARBA00023136"/>
    </source>
</evidence>
<reference evidence="8 9" key="1">
    <citation type="submission" date="2014-06" db="EMBL/GenBank/DDBJ databases">
        <authorList>
            <person name="Swart Estienne"/>
        </authorList>
    </citation>
    <scope>NUCLEOTIDE SEQUENCE [LARGE SCALE GENOMIC DNA]</scope>
    <source>
        <strain evidence="8 9">130c</strain>
    </source>
</reference>
<gene>
    <name evidence="8" type="primary">Contig12359.g13189</name>
    <name evidence="8" type="ORF">STYLEM_876</name>
</gene>
<feature type="transmembrane region" description="Helical" evidence="6">
    <location>
        <begin position="329"/>
        <end position="348"/>
    </location>
</feature>
<sequence>MEQQLKGSQDTPIRQHNFGILDNSFAHQDKSGRRKVTLSNRYLSNQTNPRNVSRPQTAQQSNMTKVNPEDLQIQIAKRSKLIYGVEDYMAFKRKLKMKDQMKKTYDGRSSMHNSYLIEEDKQNKFIIPLTSTWKKYFNLWMVLLVGYSCFSTAFYVAFGYPSNQLGVLVVDYFVLAFFIIDIILDSQEIVSDQKKIALKYVKSYLVIDLIATFPYELVTNNYYTTLFRLFRLFRIHEVLALLDFQKIRPFIEFFFQEDSRKRRIVVTFFLMNIFQIFSLVLTTITILYFLGCIWYIISDTLNTDYNINNDISYVETFGQDQYTNDYERFITSSYFIITTLAVIGYGDLYPKTNIEKIFDILIMILGVAFFSYIMGKFINIVHAFDDLTEEKDQSAQQSMSSNIDVHQWLNLLNRFTKKKTIKRTLQIEIDDHFKHYWQNDRLAQITSNTEFLKALPRVVKKNIMVQFLYDDVFYKFKNFFKTRKNLESKFLYDISFNLKPRQFFPESHRCIIYDEEDEVPEMYFIQKGQIGVGFYMFSKNPTDQSYRIGLLINEGSFICDYYVCQNKKSQFVYAAQKEVHAFSLSKRYLQTYIFDKYPDIAVEIKEDSLHNYKENIMNKMIKLRQEHLEEVNKISTYKMINVQQREDFNHDDLESSLTLSDKSKNDINFMLQRRIMVIQDEMQRLNKNLKDFVQSIDVEYAKFLNNIQTLHQAQTRLRSYSFKNPVHQNSTINNSKWASSINADLRQNKKHA</sequence>
<evidence type="ECO:0000313" key="9">
    <source>
        <dbReference type="Proteomes" id="UP000039865"/>
    </source>
</evidence>
<proteinExistence type="predicted"/>
<dbReference type="PRINTS" id="PR01463">
    <property type="entry name" value="EAGCHANLFMLY"/>
</dbReference>
<dbReference type="GO" id="GO:0042391">
    <property type="term" value="P:regulation of membrane potential"/>
    <property type="evidence" value="ECO:0007669"/>
    <property type="project" value="TreeGrafter"/>
</dbReference>
<dbReference type="SUPFAM" id="SSF51206">
    <property type="entry name" value="cAMP-binding domain-like"/>
    <property type="match status" value="1"/>
</dbReference>
<dbReference type="Proteomes" id="UP000039865">
    <property type="component" value="Unassembled WGS sequence"/>
</dbReference>
<evidence type="ECO:0000256" key="2">
    <source>
        <dbReference type="ARBA" id="ARBA00022692"/>
    </source>
</evidence>
<evidence type="ECO:0000313" key="8">
    <source>
        <dbReference type="EMBL" id="CDW71925.1"/>
    </source>
</evidence>
<dbReference type="Gene3D" id="2.60.120.10">
    <property type="entry name" value="Jelly Rolls"/>
    <property type="match status" value="1"/>
</dbReference>
<evidence type="ECO:0000256" key="5">
    <source>
        <dbReference type="SAM" id="MobiDB-lite"/>
    </source>
</evidence>
<keyword evidence="4 6" id="KW-0472">Membrane</keyword>
<name>A0A077ZRG1_STYLE</name>
<feature type="transmembrane region" description="Helical" evidence="6">
    <location>
        <begin position="360"/>
        <end position="384"/>
    </location>
</feature>
<comment type="subcellular location">
    <subcellularLocation>
        <location evidence="1">Membrane</location>
        <topology evidence="1">Multi-pass membrane protein</topology>
    </subcellularLocation>
</comment>
<keyword evidence="3 6" id="KW-1133">Transmembrane helix</keyword>
<dbReference type="Gene3D" id="1.10.287.70">
    <property type="match status" value="1"/>
</dbReference>
<dbReference type="InterPro" id="IPR018490">
    <property type="entry name" value="cNMP-bd_dom_sf"/>
</dbReference>
<keyword evidence="2 6" id="KW-0812">Transmembrane</keyword>
<dbReference type="GO" id="GO:0005886">
    <property type="term" value="C:plasma membrane"/>
    <property type="evidence" value="ECO:0007669"/>
    <property type="project" value="TreeGrafter"/>
</dbReference>
<feature type="domain" description="Ion transport" evidence="7">
    <location>
        <begin position="135"/>
        <end position="387"/>
    </location>
</feature>
<dbReference type="EMBL" id="CCKQ01000827">
    <property type="protein sequence ID" value="CDW71925.1"/>
    <property type="molecule type" value="Genomic_DNA"/>
</dbReference>
<dbReference type="InterPro" id="IPR005821">
    <property type="entry name" value="Ion_trans_dom"/>
</dbReference>
<feature type="transmembrane region" description="Helical" evidence="6">
    <location>
        <begin position="196"/>
        <end position="215"/>
    </location>
</feature>
<dbReference type="GO" id="GO:0005249">
    <property type="term" value="F:voltage-gated potassium channel activity"/>
    <property type="evidence" value="ECO:0007669"/>
    <property type="project" value="InterPro"/>
</dbReference>
<dbReference type="InterPro" id="IPR003938">
    <property type="entry name" value="K_chnl_volt-dep_EAG/ELK/ERG"/>
</dbReference>
<evidence type="ECO:0000256" key="1">
    <source>
        <dbReference type="ARBA" id="ARBA00004141"/>
    </source>
</evidence>
<accession>A0A077ZRG1</accession>
<evidence type="ECO:0000256" key="6">
    <source>
        <dbReference type="SAM" id="Phobius"/>
    </source>
</evidence>
<feature type="transmembrane region" description="Helical" evidence="6">
    <location>
        <begin position="137"/>
        <end position="158"/>
    </location>
</feature>
<feature type="transmembrane region" description="Helical" evidence="6">
    <location>
        <begin position="264"/>
        <end position="297"/>
    </location>
</feature>
<protein>
    <submittedName>
        <fullName evidence="8">Cation channel family protein</fullName>
    </submittedName>
</protein>